<evidence type="ECO:0000313" key="2">
    <source>
        <dbReference type="Proteomes" id="UP001055879"/>
    </source>
</evidence>
<dbReference type="EMBL" id="CM042050">
    <property type="protein sequence ID" value="KAI3733413.1"/>
    <property type="molecule type" value="Genomic_DNA"/>
</dbReference>
<gene>
    <name evidence="1" type="ORF">L6452_12856</name>
</gene>
<accession>A0ACB9CGY3</accession>
<keyword evidence="2" id="KW-1185">Reference proteome</keyword>
<proteinExistence type="predicted"/>
<reference evidence="1 2" key="2">
    <citation type="journal article" date="2022" name="Mol. Ecol. Resour.">
        <title>The genomes of chicory, endive, great burdock and yacon provide insights into Asteraceae paleo-polyploidization history and plant inulin production.</title>
        <authorList>
            <person name="Fan W."/>
            <person name="Wang S."/>
            <person name="Wang H."/>
            <person name="Wang A."/>
            <person name="Jiang F."/>
            <person name="Liu H."/>
            <person name="Zhao H."/>
            <person name="Xu D."/>
            <person name="Zhang Y."/>
        </authorList>
    </citation>
    <scope>NUCLEOTIDE SEQUENCE [LARGE SCALE GENOMIC DNA]</scope>
    <source>
        <strain evidence="2">cv. Niubang</strain>
    </source>
</reference>
<protein>
    <submittedName>
        <fullName evidence="1">Uncharacterized protein</fullName>
    </submittedName>
</protein>
<dbReference type="Proteomes" id="UP001055879">
    <property type="component" value="Linkage Group LG04"/>
</dbReference>
<sequence length="1608" mass="181159">MVNECFKFVELSLNERSQAEGTIRELNATLHMKDKEIEGLMARVNEHSISQDVVAKSNEVSSLEATADRILCSLATALGDTELSDTSVSGKMSHLEQITSLLLEKYHHFLSEVEMLSHCLAEVKSDFYMQNGMETVFLSVREELFGLKRKELELADKNNHLEYQHGQLMEQLDKGRETVELLNAEIGKLKGEVEQERTRYSNTKEKLSMAVTKGKALVQQRDSLKQLVAEKTSELERCLIELQEKSSALEAAELRNDELTRTSSLANSLQEALSQRDMVLEKCGEILSLSGAAGEFQPSDIIERVAWLANEVSRLAPLSWEFQRVTELLSSLELPEATQPPYLESQVSWLLESYNLEKFRSVKLQHQNDATIEAARAQIDRLTASLLAEAQEKHYFIEELEDLTCKYEGLVGEKKQIVALLLDASGISIDGFEENFKLHSDMAVMIDRCFSKIKEQAITSTESSSMDKEVFEKIQNLLYVRDQESKLYEQILEEEKMYRLELDNRSNELVKVSEELRASKDEKNSLQINLQRAEEKASLLREKLSLAVKKGKGLVQERESMKQQMAEKSAQIEALTLDLQKQESTLNDCRDQINILSTEVKNIANLESDLLRSKEERDQIEQFLVQSNTLLQQVIETIDGIILPVDLKEPVEKVKWFATYLSECQVAKAQAEQELGDVKDEAGMLASKLTEALVTVKSLEDALTVSEKNVSQIAEEKRELEISKTCMGEELQKAIEEREVSKTQAEQEMQILKEEVSTLNKKLVEALKTLKSLEDSLSGSEKTISQLTEEKRELEIAKSHVEEELHKAKEEATSQSTKFQEASANKNSLEETLSLANNNISVLLSEKEEAQASKAAAEMELQKVKLEVSAHAINLDEAYQTIKSLEDAMSQLKTNVSQSSQESEKTLTSTIVLESEIKKLKEEAKYHERKVVDASATIKTLEDALLKVENTVSDLVGEKKNAEQEISTLNTELSACRQELAAKHDKWASELSSFFGNLQVLLKDGSLLSLFKQSFEKKIESLKEIDRFLNEMKDNFDSEQLQDHPAIKEIFQSTFLLADFDNDWTTGMIDDEFNAKDTDGFGSYAGKTLDNLNTRNQILLDQFGSFSTVIDDMIASLLKKLEALSNTVPFMVQQTKALQQNLKSTQMDMSTTIEELKGELEKTKSLCDIAEEENDALQRRVFELETELEASGNMCNEMSSKLEDYQAKEVKWKEREAECVQSTRFQERVFKLETELEESGNQCDKMSSKLENYREKEYKWSEREGAFSAQSTKSVKDHEDNARNALLSASQIKALFDKIDGITIPFPNLVVGDIHPQDSDPVKKLFYIVDSVNELLDQMTLLSHTKEELRSILSKQAHEVEHLKGEFKEAMKDKQESEKTGRILFDLSIGLQNIIQKLGGDESVGVKKSADAAGLLPVLERLVQGIVLDSGNSRSKAQDASAKLLETQKVAEELASKVKLLEDFIQHRAGAPNTIQEKGVFAAPSLPSKSEISEIEDQVPVGKVSLPLVPSAPHVRSLRKNSSDQLAINIDSDSERLLGRKETVEDKGHVFKSLHTSGLVPVKGKMIADRLDGIWVSGGQALMRRPKARLGFIAYWLFLHLWILGTIL</sequence>
<reference evidence="2" key="1">
    <citation type="journal article" date="2022" name="Mol. Ecol. Resour.">
        <title>The genomes of chicory, endive, great burdock and yacon provide insights into Asteraceae palaeo-polyploidization history and plant inulin production.</title>
        <authorList>
            <person name="Fan W."/>
            <person name="Wang S."/>
            <person name="Wang H."/>
            <person name="Wang A."/>
            <person name="Jiang F."/>
            <person name="Liu H."/>
            <person name="Zhao H."/>
            <person name="Xu D."/>
            <person name="Zhang Y."/>
        </authorList>
    </citation>
    <scope>NUCLEOTIDE SEQUENCE [LARGE SCALE GENOMIC DNA]</scope>
    <source>
        <strain evidence="2">cv. Niubang</strain>
    </source>
</reference>
<evidence type="ECO:0000313" key="1">
    <source>
        <dbReference type="EMBL" id="KAI3733413.1"/>
    </source>
</evidence>
<organism evidence="1 2">
    <name type="scientific">Arctium lappa</name>
    <name type="common">Greater burdock</name>
    <name type="synonym">Lappa major</name>
    <dbReference type="NCBI Taxonomy" id="4217"/>
    <lineage>
        <taxon>Eukaryota</taxon>
        <taxon>Viridiplantae</taxon>
        <taxon>Streptophyta</taxon>
        <taxon>Embryophyta</taxon>
        <taxon>Tracheophyta</taxon>
        <taxon>Spermatophyta</taxon>
        <taxon>Magnoliopsida</taxon>
        <taxon>eudicotyledons</taxon>
        <taxon>Gunneridae</taxon>
        <taxon>Pentapetalae</taxon>
        <taxon>asterids</taxon>
        <taxon>campanulids</taxon>
        <taxon>Asterales</taxon>
        <taxon>Asteraceae</taxon>
        <taxon>Carduoideae</taxon>
        <taxon>Cardueae</taxon>
        <taxon>Arctiinae</taxon>
        <taxon>Arctium</taxon>
    </lineage>
</organism>
<name>A0ACB9CGY3_ARCLA</name>
<comment type="caution">
    <text evidence="1">The sequence shown here is derived from an EMBL/GenBank/DDBJ whole genome shotgun (WGS) entry which is preliminary data.</text>
</comment>